<protein>
    <submittedName>
        <fullName evidence="1">Uncharacterized protein</fullName>
    </submittedName>
</protein>
<keyword evidence="2" id="KW-1185">Reference proteome</keyword>
<reference evidence="1" key="1">
    <citation type="submission" date="2018-11" db="EMBL/GenBank/DDBJ databases">
        <authorList>
            <consortium name="Pathogen Informatics"/>
        </authorList>
    </citation>
    <scope>NUCLEOTIDE SEQUENCE</scope>
</reference>
<organism evidence="1 2">
    <name type="scientific">Protopolystoma xenopodis</name>
    <dbReference type="NCBI Taxonomy" id="117903"/>
    <lineage>
        <taxon>Eukaryota</taxon>
        <taxon>Metazoa</taxon>
        <taxon>Spiralia</taxon>
        <taxon>Lophotrochozoa</taxon>
        <taxon>Platyhelminthes</taxon>
        <taxon>Monogenea</taxon>
        <taxon>Polyopisthocotylea</taxon>
        <taxon>Polystomatidea</taxon>
        <taxon>Polystomatidae</taxon>
        <taxon>Protopolystoma</taxon>
    </lineage>
</organism>
<comment type="caution">
    <text evidence="1">The sequence shown here is derived from an EMBL/GenBank/DDBJ whole genome shotgun (WGS) entry which is preliminary data.</text>
</comment>
<accession>A0A3S4ZH99</accession>
<dbReference type="EMBL" id="CAAALY010011975">
    <property type="protein sequence ID" value="VEL11496.1"/>
    <property type="molecule type" value="Genomic_DNA"/>
</dbReference>
<name>A0A3S4ZH99_9PLAT</name>
<gene>
    <name evidence="1" type="ORF">PXEA_LOCUS4936</name>
</gene>
<dbReference type="Proteomes" id="UP000784294">
    <property type="component" value="Unassembled WGS sequence"/>
</dbReference>
<sequence>MAEGEILQLFSTRLIKGSSSLVSNPLFCGAKNDETHSRCRRNVWECTTSTESNSINWLRERPESSELSCHIQEDDPASELDLVNDFEDLMEESEDFSADSIDESPK</sequence>
<proteinExistence type="predicted"/>
<dbReference type="AlphaFoldDB" id="A0A3S4ZH99"/>
<evidence type="ECO:0000313" key="1">
    <source>
        <dbReference type="EMBL" id="VEL11496.1"/>
    </source>
</evidence>
<evidence type="ECO:0000313" key="2">
    <source>
        <dbReference type="Proteomes" id="UP000784294"/>
    </source>
</evidence>